<evidence type="ECO:0000256" key="3">
    <source>
        <dbReference type="ARBA" id="ARBA00023002"/>
    </source>
</evidence>
<dbReference type="InterPro" id="IPR051460">
    <property type="entry name" value="HdrC_iron-sulfur_subunit"/>
</dbReference>
<dbReference type="GO" id="GO:0005886">
    <property type="term" value="C:plasma membrane"/>
    <property type="evidence" value="ECO:0007669"/>
    <property type="project" value="TreeGrafter"/>
</dbReference>
<dbReference type="GO" id="GO:0051539">
    <property type="term" value="F:4 iron, 4 sulfur cluster binding"/>
    <property type="evidence" value="ECO:0007669"/>
    <property type="project" value="UniProtKB-KW"/>
</dbReference>
<dbReference type="RefSeq" id="WP_011521268.1">
    <property type="nucleotide sequence ID" value="NC_008009.1"/>
</dbReference>
<dbReference type="PROSITE" id="PS00198">
    <property type="entry name" value="4FE4S_FER_1"/>
    <property type="match status" value="1"/>
</dbReference>
<accession>Q1IUI4</accession>
<dbReference type="InterPro" id="IPR009051">
    <property type="entry name" value="Helical_ferredxn"/>
</dbReference>
<evidence type="ECO:0000313" key="8">
    <source>
        <dbReference type="EMBL" id="ABF39466.1"/>
    </source>
</evidence>
<organism evidence="8 9">
    <name type="scientific">Koribacter versatilis (strain Ellin345)</name>
    <dbReference type="NCBI Taxonomy" id="204669"/>
    <lineage>
        <taxon>Bacteria</taxon>
        <taxon>Pseudomonadati</taxon>
        <taxon>Acidobacteriota</taxon>
        <taxon>Terriglobia</taxon>
        <taxon>Terriglobales</taxon>
        <taxon>Candidatus Korobacteraceae</taxon>
        <taxon>Candidatus Korobacter</taxon>
    </lineage>
</organism>
<dbReference type="InterPro" id="IPR017896">
    <property type="entry name" value="4Fe4S_Fe-S-bd"/>
</dbReference>
<keyword evidence="9" id="KW-1185">Reference proteome</keyword>
<evidence type="ECO:0000256" key="2">
    <source>
        <dbReference type="ARBA" id="ARBA00022723"/>
    </source>
</evidence>
<dbReference type="GO" id="GO:0046872">
    <property type="term" value="F:metal ion binding"/>
    <property type="evidence" value="ECO:0007669"/>
    <property type="project" value="UniProtKB-KW"/>
</dbReference>
<dbReference type="OrthoDB" id="9794954at2"/>
<feature type="transmembrane region" description="Helical" evidence="6">
    <location>
        <begin position="15"/>
        <end position="37"/>
    </location>
</feature>
<keyword evidence="6" id="KW-0812">Transmembrane</keyword>
<dbReference type="SUPFAM" id="SSF46548">
    <property type="entry name" value="alpha-helical ferredoxin"/>
    <property type="match status" value="1"/>
</dbReference>
<dbReference type="Pfam" id="PF02754">
    <property type="entry name" value="CCG"/>
    <property type="match status" value="1"/>
</dbReference>
<evidence type="ECO:0000256" key="5">
    <source>
        <dbReference type="ARBA" id="ARBA00023014"/>
    </source>
</evidence>
<dbReference type="InterPro" id="IPR036197">
    <property type="entry name" value="NarG-like_sf"/>
</dbReference>
<dbReference type="SUPFAM" id="SSF103501">
    <property type="entry name" value="Respiratory nitrate reductase 1 gamma chain"/>
    <property type="match status" value="1"/>
</dbReference>
<feature type="domain" description="4Fe-4S ferredoxin-type" evidence="7">
    <location>
        <begin position="292"/>
        <end position="323"/>
    </location>
</feature>
<dbReference type="HOGENOM" id="CLU_005304_1_0_0"/>
<keyword evidence="1" id="KW-0004">4Fe-4S</keyword>
<dbReference type="STRING" id="204669.Acid345_0461"/>
<evidence type="ECO:0000256" key="1">
    <source>
        <dbReference type="ARBA" id="ARBA00022485"/>
    </source>
</evidence>
<reference evidence="8 9" key="1">
    <citation type="journal article" date="2009" name="Appl. Environ. Microbiol.">
        <title>Three genomes from the phylum Acidobacteria provide insight into the lifestyles of these microorganisms in soils.</title>
        <authorList>
            <person name="Ward N.L."/>
            <person name="Challacombe J.F."/>
            <person name="Janssen P.H."/>
            <person name="Henrissat B."/>
            <person name="Coutinho P.M."/>
            <person name="Wu M."/>
            <person name="Xie G."/>
            <person name="Haft D.H."/>
            <person name="Sait M."/>
            <person name="Badger J."/>
            <person name="Barabote R.D."/>
            <person name="Bradley B."/>
            <person name="Brettin T.S."/>
            <person name="Brinkac L.M."/>
            <person name="Bruce D."/>
            <person name="Creasy T."/>
            <person name="Daugherty S.C."/>
            <person name="Davidsen T.M."/>
            <person name="DeBoy R.T."/>
            <person name="Detter J.C."/>
            <person name="Dodson R.J."/>
            <person name="Durkin A.S."/>
            <person name="Ganapathy A."/>
            <person name="Gwinn-Giglio M."/>
            <person name="Han C.S."/>
            <person name="Khouri H."/>
            <person name="Kiss H."/>
            <person name="Kothari S.P."/>
            <person name="Madupu R."/>
            <person name="Nelson K.E."/>
            <person name="Nelson W.C."/>
            <person name="Paulsen I."/>
            <person name="Penn K."/>
            <person name="Ren Q."/>
            <person name="Rosovitz M.J."/>
            <person name="Selengut J.D."/>
            <person name="Shrivastava S."/>
            <person name="Sullivan S.A."/>
            <person name="Tapia R."/>
            <person name="Thompson L.S."/>
            <person name="Watkins K.L."/>
            <person name="Yang Q."/>
            <person name="Yu C."/>
            <person name="Zafar N."/>
            <person name="Zhou L."/>
            <person name="Kuske C.R."/>
        </authorList>
    </citation>
    <scope>NUCLEOTIDE SEQUENCE [LARGE SCALE GENOMIC DNA]</scope>
    <source>
        <strain evidence="8 9">Ellin345</strain>
    </source>
</reference>
<dbReference type="InterPro" id="IPR017900">
    <property type="entry name" value="4Fe4S_Fe_S_CS"/>
</dbReference>
<name>Q1IUI4_KORVE</name>
<evidence type="ECO:0000313" key="9">
    <source>
        <dbReference type="Proteomes" id="UP000002432"/>
    </source>
</evidence>
<keyword evidence="4" id="KW-0408">Iron</keyword>
<dbReference type="AlphaFoldDB" id="Q1IUI4"/>
<proteinExistence type="predicted"/>
<dbReference type="Pfam" id="PF13187">
    <property type="entry name" value="Fer4_9"/>
    <property type="match status" value="1"/>
</dbReference>
<keyword evidence="6" id="KW-0472">Membrane</keyword>
<feature type="domain" description="4Fe-4S ferredoxin-type" evidence="7">
    <location>
        <begin position="352"/>
        <end position="382"/>
    </location>
</feature>
<feature type="transmembrane region" description="Helical" evidence="6">
    <location>
        <begin position="77"/>
        <end position="94"/>
    </location>
</feature>
<dbReference type="EnsemblBacteria" id="ABF39466">
    <property type="protein sequence ID" value="ABF39466"/>
    <property type="gene ID" value="Acid345_0461"/>
</dbReference>
<keyword evidence="6" id="KW-1133">Transmembrane helix</keyword>
<dbReference type="PANTHER" id="PTHR43255:SF1">
    <property type="entry name" value="IRON-SULFUR-BINDING OXIDOREDUCTASE FADF-RELATED"/>
    <property type="match status" value="1"/>
</dbReference>
<dbReference type="PANTHER" id="PTHR43255">
    <property type="entry name" value="IRON-SULFUR-BINDING OXIDOREDUCTASE FADF-RELATED-RELATED"/>
    <property type="match status" value="1"/>
</dbReference>
<dbReference type="Gene3D" id="1.10.1060.10">
    <property type="entry name" value="Alpha-helical ferredoxin"/>
    <property type="match status" value="1"/>
</dbReference>
<sequence>MSAPLPLAHAHYANVSGYVLFTAISLIALSLFAYTIVRRAIPLLKAQADPRFNRAGERLWVAFRCWLLQWKHPRYRWAGLLHVIIFAGFLSLSLRSTELVMSGVFDAVSLERHLGEWFAVGYGVLKDYAATAALIAVVLAAVRRFFFRPARYEPRPGDAHHHMAEALTVLGFIAALMISESVFGASTYRLSGGEAPATYSLASGVSHLLGALGPGRLESIRQYSFLAHEITFFGFLCFLPFAKHFHVLTSLLNIYFSRLDRGTVKPVRWNVPESDLDKLPSLGVRYLSDFTWKHLLDFYSCADCGRCSDNCPANAAGRRLSPRFLTIQARDYIFARYTIFGKPVPDMALVGNVYSADEIWSCTTCGACEEECPMQIEYIDKIVDMRRALVEDGEVPSTLKKPMKALESRGNPFGKLEKKRADWAKVNDGEASLDVKVLSGTTAAKTLFFVDSVGAYDDRIQRVTRTAARLLSETGENFGILGAAEKDSGHDVRRFGEESLFQVLRESNTEAILASGVERIVTGDPHAFNALRHDYRGLPPVEHLSQYLARQVRTEKLQLVGTPEATVVTYHDPCYLGRHNQIYDEPREVLDAIPGIKRVEMQRCRDRSFCCGGGGLMLFYEAQEKERMGVLRVKMAAEAGANTIVTACPFCLINIEDAIKVAGMEGNMRAMDLTEFVSLHLPVRYLPEETAAIAGPLVTTAVH</sequence>
<dbReference type="KEGG" id="aba:Acid345_0461"/>
<evidence type="ECO:0000256" key="4">
    <source>
        <dbReference type="ARBA" id="ARBA00023004"/>
    </source>
</evidence>
<evidence type="ECO:0000256" key="6">
    <source>
        <dbReference type="SAM" id="Phobius"/>
    </source>
</evidence>
<dbReference type="Proteomes" id="UP000002432">
    <property type="component" value="Chromosome"/>
</dbReference>
<dbReference type="Gene3D" id="1.20.950.20">
    <property type="entry name" value="Transmembrane di-heme cytochromes, Chain C"/>
    <property type="match status" value="1"/>
</dbReference>
<keyword evidence="2" id="KW-0479">Metal-binding</keyword>
<dbReference type="PROSITE" id="PS51379">
    <property type="entry name" value="4FE4S_FER_2"/>
    <property type="match status" value="2"/>
</dbReference>
<keyword evidence="3" id="KW-0560">Oxidoreductase</keyword>
<keyword evidence="5" id="KW-0411">Iron-sulfur</keyword>
<gene>
    <name evidence="8" type="ordered locus">Acid345_0461</name>
</gene>
<dbReference type="InterPro" id="IPR004017">
    <property type="entry name" value="Cys_rich_dom"/>
</dbReference>
<dbReference type="EMBL" id="CP000360">
    <property type="protein sequence ID" value="ABF39466.1"/>
    <property type="molecule type" value="Genomic_DNA"/>
</dbReference>
<feature type="transmembrane region" description="Helical" evidence="6">
    <location>
        <begin position="166"/>
        <end position="185"/>
    </location>
</feature>
<evidence type="ECO:0000259" key="7">
    <source>
        <dbReference type="PROSITE" id="PS51379"/>
    </source>
</evidence>
<protein>
    <recommendedName>
        <fullName evidence="7">4Fe-4S ferredoxin-type domain-containing protein</fullName>
    </recommendedName>
</protein>
<dbReference type="GO" id="GO:0016491">
    <property type="term" value="F:oxidoreductase activity"/>
    <property type="evidence" value="ECO:0007669"/>
    <property type="project" value="UniProtKB-KW"/>
</dbReference>
<feature type="transmembrane region" description="Helical" evidence="6">
    <location>
        <begin position="128"/>
        <end position="146"/>
    </location>
</feature>
<dbReference type="eggNOG" id="COG0247">
    <property type="taxonomic scope" value="Bacteria"/>
</dbReference>